<dbReference type="PANTHER" id="PTHR30461:SF25">
    <property type="entry name" value="RESOLVASE-RELATED"/>
    <property type="match status" value="1"/>
</dbReference>
<keyword evidence="7" id="KW-0614">Plasmid</keyword>
<evidence type="ECO:0000256" key="2">
    <source>
        <dbReference type="ARBA" id="ARBA00023125"/>
    </source>
</evidence>
<geneLocation type="plasmid" evidence="8">
    <name>phda2c.1</name>
</geneLocation>
<dbReference type="RefSeq" id="WP_100103770.1">
    <property type="nucleotide sequence ID" value="NZ_CAWNMT010000002.1"/>
</dbReference>
<dbReference type="PANTHER" id="PTHR30461">
    <property type="entry name" value="DNA-INVERTASE FROM LAMBDOID PROPHAGE"/>
    <property type="match status" value="1"/>
</dbReference>
<organism evidence="7 8">
    <name type="scientific">Candidatus Williamhamiltonella defendens</name>
    <dbReference type="NCBI Taxonomy" id="138072"/>
    <lineage>
        <taxon>Bacteria</taxon>
        <taxon>Pseudomonadati</taxon>
        <taxon>Pseudomonadota</taxon>
        <taxon>Gammaproteobacteria</taxon>
        <taxon>Enterobacterales</taxon>
        <taxon>Enterobacteriaceae</taxon>
        <taxon>aphid secondary symbionts</taxon>
        <taxon>Candidatus Williamhamiltonella</taxon>
    </lineage>
</organism>
<dbReference type="PROSITE" id="PS51736">
    <property type="entry name" value="RECOMBINASES_3"/>
    <property type="match status" value="1"/>
</dbReference>
<evidence type="ECO:0000313" key="7">
    <source>
        <dbReference type="EMBL" id="ATW30799.1"/>
    </source>
</evidence>
<dbReference type="GO" id="GO:0003677">
    <property type="term" value="F:DNA binding"/>
    <property type="evidence" value="ECO:0007669"/>
    <property type="project" value="UniProtKB-KW"/>
</dbReference>
<dbReference type="GO" id="GO:0000150">
    <property type="term" value="F:DNA strand exchange activity"/>
    <property type="evidence" value="ECO:0007669"/>
    <property type="project" value="InterPro"/>
</dbReference>
<evidence type="ECO:0000256" key="1">
    <source>
        <dbReference type="ARBA" id="ARBA00022908"/>
    </source>
</evidence>
<feature type="domain" description="Resolvase/invertase-type recombinase catalytic" evidence="6">
    <location>
        <begin position="2"/>
        <end position="160"/>
    </location>
</feature>
<dbReference type="SUPFAM" id="SSF53041">
    <property type="entry name" value="Resolvase-like"/>
    <property type="match status" value="1"/>
</dbReference>
<reference evidence="8" key="2">
    <citation type="submission" date="2017-11" db="EMBL/GenBank/DDBJ databases">
        <title>PacBio sequencing of new strain of the secondary endosymbiont Candidatus Hamiltonella defensa.</title>
        <authorList>
            <person name="Strand M.R."/>
            <person name="Oliver K."/>
        </authorList>
    </citation>
    <scope>NUCLEOTIDE SEQUENCE [LARGE SCALE GENOMIC DNA]</scope>
    <source>
        <strain evidence="8">A2C</strain>
        <plasmid evidence="8">phda2c.1</plasmid>
    </source>
</reference>
<dbReference type="GO" id="GO:0015074">
    <property type="term" value="P:DNA integration"/>
    <property type="evidence" value="ECO:0007669"/>
    <property type="project" value="UniProtKB-KW"/>
</dbReference>
<dbReference type="FunFam" id="3.40.50.1390:FF:000010">
    <property type="entry name" value="Recombinase resolvase family"/>
    <property type="match status" value="1"/>
</dbReference>
<sequence length="213" mass="24939">MFIRAYLRASTEDQFADRAKGMLEQFIQERGHKIASYYRENISGTKLDRPELGRLLRDSHRNDILLVEQIDRLTRLSNTDWMTLKKQIEQHELRIVSLDVPTSWQALSDLEASRNDPITRAVIAAINNMLIDLMAAMSHKDWRSLRLSQKQGIERAQSQGKYRGKQADHQRHQKVLYYRKTKKLSIQETAEATGYSCSQIYRIQNLYQKNSLD</sequence>
<dbReference type="Pfam" id="PF00239">
    <property type="entry name" value="Resolvase"/>
    <property type="match status" value="1"/>
</dbReference>
<keyword evidence="3" id="KW-0233">DNA recombination</keyword>
<dbReference type="Proteomes" id="UP000230008">
    <property type="component" value="Plasmid pHDA2C.1"/>
</dbReference>
<keyword evidence="1" id="KW-0229">DNA integration</keyword>
<dbReference type="EMBL" id="CP017607">
    <property type="protein sequence ID" value="ATW30799.1"/>
    <property type="molecule type" value="Genomic_DNA"/>
</dbReference>
<feature type="active site" description="O-(5'-phospho-DNA)-serine intermediate" evidence="4 5">
    <location>
        <position position="10"/>
    </location>
</feature>
<gene>
    <name evidence="7" type="ORF">BJP41_09980</name>
</gene>
<reference evidence="8" key="1">
    <citation type="submission" date="2016-10" db="EMBL/GenBank/DDBJ databases">
        <authorList>
            <person name="Chevignon G."/>
        </authorList>
    </citation>
    <scope>NUCLEOTIDE SEQUENCE [LARGE SCALE GENOMIC DNA]</scope>
    <source>
        <strain evidence="8">A2C</strain>
        <plasmid evidence="8">phda2c.1</plasmid>
    </source>
</reference>
<dbReference type="InterPro" id="IPR006118">
    <property type="entry name" value="Recombinase_CS"/>
</dbReference>
<dbReference type="CDD" id="cd03767">
    <property type="entry name" value="SR_Res_par"/>
    <property type="match status" value="1"/>
</dbReference>
<dbReference type="AlphaFoldDB" id="A0A2D3T4S1"/>
<name>A0A2D3T4S1_9ENTR</name>
<dbReference type="Gene3D" id="3.40.50.1390">
    <property type="entry name" value="Resolvase, N-terminal catalytic domain"/>
    <property type="match status" value="1"/>
</dbReference>
<protein>
    <submittedName>
        <fullName evidence="7">Resolvase</fullName>
    </submittedName>
</protein>
<evidence type="ECO:0000313" key="8">
    <source>
        <dbReference type="Proteomes" id="UP000230008"/>
    </source>
</evidence>
<dbReference type="InterPro" id="IPR006119">
    <property type="entry name" value="Resolv_N"/>
</dbReference>
<accession>A0A2D3T4S1</accession>
<keyword evidence="2" id="KW-0238">DNA-binding</keyword>
<dbReference type="InterPro" id="IPR050639">
    <property type="entry name" value="SSR_resolvase"/>
</dbReference>
<evidence type="ECO:0000259" key="6">
    <source>
        <dbReference type="PROSITE" id="PS51736"/>
    </source>
</evidence>
<evidence type="ECO:0000256" key="3">
    <source>
        <dbReference type="ARBA" id="ARBA00023172"/>
    </source>
</evidence>
<dbReference type="InterPro" id="IPR036162">
    <property type="entry name" value="Resolvase-like_N_sf"/>
</dbReference>
<evidence type="ECO:0000256" key="5">
    <source>
        <dbReference type="PROSITE-ProRule" id="PRU10137"/>
    </source>
</evidence>
<dbReference type="PROSITE" id="PS00397">
    <property type="entry name" value="RECOMBINASES_1"/>
    <property type="match status" value="1"/>
</dbReference>
<proteinExistence type="predicted"/>
<evidence type="ECO:0000256" key="4">
    <source>
        <dbReference type="PIRSR" id="PIRSR606118-50"/>
    </source>
</evidence>
<dbReference type="SMART" id="SM00857">
    <property type="entry name" value="Resolvase"/>
    <property type="match status" value="1"/>
</dbReference>